<dbReference type="PROSITE" id="PS00041">
    <property type="entry name" value="HTH_ARAC_FAMILY_1"/>
    <property type="match status" value="1"/>
</dbReference>
<protein>
    <submittedName>
        <fullName evidence="6">AraC family transcriptional regulator</fullName>
    </submittedName>
</protein>
<evidence type="ECO:0000259" key="5">
    <source>
        <dbReference type="PROSITE" id="PS50043"/>
    </source>
</evidence>
<evidence type="ECO:0000256" key="3">
    <source>
        <dbReference type="ARBA" id="ARBA00023163"/>
    </source>
</evidence>
<gene>
    <name evidence="6" type="primary">gadX</name>
    <name evidence="6" type="ORF">NCTC129_02635</name>
</gene>
<dbReference type="SUPFAM" id="SSF46689">
    <property type="entry name" value="Homeodomain-like"/>
    <property type="match status" value="1"/>
</dbReference>
<keyword evidence="1" id="KW-0805">Transcription regulation</keyword>
<evidence type="ECO:0000256" key="2">
    <source>
        <dbReference type="ARBA" id="ARBA00023125"/>
    </source>
</evidence>
<dbReference type="InterPro" id="IPR000792">
    <property type="entry name" value="Tscrpt_reg_LuxR_C"/>
</dbReference>
<evidence type="ECO:0000313" key="6">
    <source>
        <dbReference type="EMBL" id="VDZ96475.1"/>
    </source>
</evidence>
<keyword evidence="2" id="KW-0238">DNA-binding</keyword>
<evidence type="ECO:0000259" key="4">
    <source>
        <dbReference type="PROSITE" id="PS01124"/>
    </source>
</evidence>
<dbReference type="PRINTS" id="PR00032">
    <property type="entry name" value="HTHARAC"/>
</dbReference>
<dbReference type="PROSITE" id="PS01124">
    <property type="entry name" value="HTH_ARAC_FAMILY_2"/>
    <property type="match status" value="1"/>
</dbReference>
<dbReference type="InterPro" id="IPR018060">
    <property type="entry name" value="HTH_AraC"/>
</dbReference>
<dbReference type="PROSITE" id="PS50043">
    <property type="entry name" value="HTH_LUXR_2"/>
    <property type="match status" value="1"/>
</dbReference>
<sequence>MLKVFNPSPVQVGSIECLQSAQNWQRKSLSLQGLNLLQSVLIKLTTGKISITTSSGEYITASGPMLIFLAKDQTIHITMEETHEQLNYNLIELDSASIKNAYNFFLYEHADFSAPLTKPTTKHLLAPIETGVARVFNLLHSSNKSQKLSQDKKEYLIRFLLSEFIYEPEAFALFRELSQNTLAENIYNIIISDISRKWALKDISDSLYMSCSTLKRKLKQENTSFSEVYLNARMNKATKLLRNSEYNITRVAYMCGYDSASYFTCVFKKHFKTTPSEFLAFLSSSRHQYVNWRYLTMQYKNKAKHINIRDGILLLAKKFDLTLSEKKVIYYVAAGLSVKSCSNLLDRNIKTISTQKRSAYKKMDITTDVELIHLMLNEFYISVDIT</sequence>
<dbReference type="GO" id="GO:0043565">
    <property type="term" value="F:sequence-specific DNA binding"/>
    <property type="evidence" value="ECO:0007669"/>
    <property type="project" value="InterPro"/>
</dbReference>
<dbReference type="PANTHER" id="PTHR43280">
    <property type="entry name" value="ARAC-FAMILY TRANSCRIPTIONAL REGULATOR"/>
    <property type="match status" value="1"/>
</dbReference>
<evidence type="ECO:0000313" key="7">
    <source>
        <dbReference type="Proteomes" id="UP000282086"/>
    </source>
</evidence>
<name>A0A447MZH4_SALET</name>
<dbReference type="NCBIfam" id="NF011733">
    <property type="entry name" value="PRK15186.1"/>
    <property type="match status" value="1"/>
</dbReference>
<dbReference type="PANTHER" id="PTHR43280:SF33">
    <property type="entry name" value="HTH-TYPE TRANSCRIPTIONAL REGULATOR APPY-RELATED"/>
    <property type="match status" value="1"/>
</dbReference>
<evidence type="ECO:0000256" key="1">
    <source>
        <dbReference type="ARBA" id="ARBA00023015"/>
    </source>
</evidence>
<proteinExistence type="predicted"/>
<accession>A0A447MZH4</accession>
<dbReference type="InterPro" id="IPR009057">
    <property type="entry name" value="Homeodomain-like_sf"/>
</dbReference>
<feature type="domain" description="HTH luxR-type" evidence="5">
    <location>
        <begin position="314"/>
        <end position="379"/>
    </location>
</feature>
<dbReference type="Proteomes" id="UP000282086">
    <property type="component" value="Chromosome"/>
</dbReference>
<dbReference type="Pfam" id="PF12833">
    <property type="entry name" value="HTH_18"/>
    <property type="match status" value="1"/>
</dbReference>
<dbReference type="GO" id="GO:0003700">
    <property type="term" value="F:DNA-binding transcription factor activity"/>
    <property type="evidence" value="ECO:0007669"/>
    <property type="project" value="InterPro"/>
</dbReference>
<dbReference type="InterPro" id="IPR036388">
    <property type="entry name" value="WH-like_DNA-bd_sf"/>
</dbReference>
<keyword evidence="3" id="KW-0804">Transcription</keyword>
<dbReference type="AlphaFoldDB" id="A0A447MZH4"/>
<dbReference type="InterPro" id="IPR018062">
    <property type="entry name" value="HTH_AraC-typ_CS"/>
</dbReference>
<dbReference type="InterPro" id="IPR020449">
    <property type="entry name" value="Tscrpt_reg_AraC-type_HTH"/>
</dbReference>
<dbReference type="SMART" id="SM00421">
    <property type="entry name" value="HTH_LUXR"/>
    <property type="match status" value="1"/>
</dbReference>
<dbReference type="Gene3D" id="1.10.10.60">
    <property type="entry name" value="Homeodomain-like"/>
    <property type="match status" value="1"/>
</dbReference>
<organism evidence="6 7">
    <name type="scientific">Salmonella enterica I</name>
    <dbReference type="NCBI Taxonomy" id="59201"/>
    <lineage>
        <taxon>Bacteria</taxon>
        <taxon>Pseudomonadati</taxon>
        <taxon>Pseudomonadota</taxon>
        <taxon>Gammaproteobacteria</taxon>
        <taxon>Enterobacterales</taxon>
        <taxon>Enterobacteriaceae</taxon>
        <taxon>Salmonella</taxon>
    </lineage>
</organism>
<reference evidence="6 7" key="1">
    <citation type="submission" date="2018-12" db="EMBL/GenBank/DDBJ databases">
        <authorList>
            <consortium name="Pathogen Informatics"/>
        </authorList>
    </citation>
    <scope>NUCLEOTIDE SEQUENCE [LARGE SCALE GENOMIC DNA]</scope>
    <source>
        <strain evidence="6 7">NCTC129</strain>
    </source>
</reference>
<dbReference type="InterPro" id="IPR016032">
    <property type="entry name" value="Sig_transdc_resp-reg_C-effctor"/>
</dbReference>
<dbReference type="CDD" id="cd06170">
    <property type="entry name" value="LuxR_C_like"/>
    <property type="match status" value="1"/>
</dbReference>
<dbReference type="Gene3D" id="1.10.10.10">
    <property type="entry name" value="Winged helix-like DNA-binding domain superfamily/Winged helix DNA-binding domain"/>
    <property type="match status" value="1"/>
</dbReference>
<dbReference type="SUPFAM" id="SSF46894">
    <property type="entry name" value="C-terminal effector domain of the bipartite response regulators"/>
    <property type="match status" value="1"/>
</dbReference>
<dbReference type="EMBL" id="LR134140">
    <property type="protein sequence ID" value="VDZ96475.1"/>
    <property type="molecule type" value="Genomic_DNA"/>
</dbReference>
<feature type="domain" description="HTH araC/xylS-type" evidence="4">
    <location>
        <begin position="184"/>
        <end position="281"/>
    </location>
</feature>
<dbReference type="SMART" id="SM00342">
    <property type="entry name" value="HTH_ARAC"/>
    <property type="match status" value="1"/>
</dbReference>
<dbReference type="Pfam" id="PF00196">
    <property type="entry name" value="GerE"/>
    <property type="match status" value="1"/>
</dbReference>